<evidence type="ECO:0000313" key="5">
    <source>
        <dbReference type="Proteomes" id="UP000319209"/>
    </source>
</evidence>
<evidence type="ECO:0000259" key="3">
    <source>
        <dbReference type="Pfam" id="PF13505"/>
    </source>
</evidence>
<dbReference type="InterPro" id="IPR027385">
    <property type="entry name" value="Beta-barrel_OMP"/>
</dbReference>
<feature type="chain" id="PRO_5021820058" evidence="2">
    <location>
        <begin position="21"/>
        <end position="194"/>
    </location>
</feature>
<reference evidence="4 5" key="1">
    <citation type="submission" date="2019-07" db="EMBL/GenBank/DDBJ databases">
        <title>Genome sequencing for Formosa sp. PS13.</title>
        <authorList>
            <person name="Park S.-J."/>
        </authorList>
    </citation>
    <scope>NUCLEOTIDE SEQUENCE [LARGE SCALE GENOMIC DNA]</scope>
    <source>
        <strain evidence="4 5">PS13</strain>
    </source>
</reference>
<dbReference type="Proteomes" id="UP000319209">
    <property type="component" value="Chromosome"/>
</dbReference>
<feature type="domain" description="Outer membrane protein beta-barrel" evidence="3">
    <location>
        <begin position="7"/>
        <end position="174"/>
    </location>
</feature>
<evidence type="ECO:0000313" key="4">
    <source>
        <dbReference type="EMBL" id="QDO94159.1"/>
    </source>
</evidence>
<evidence type="ECO:0000256" key="1">
    <source>
        <dbReference type="ARBA" id="ARBA00022729"/>
    </source>
</evidence>
<proteinExistence type="predicted"/>
<dbReference type="EMBL" id="CP041637">
    <property type="protein sequence ID" value="QDO94159.1"/>
    <property type="molecule type" value="Genomic_DNA"/>
</dbReference>
<gene>
    <name evidence="4" type="ORF">FNB79_09270</name>
</gene>
<keyword evidence="5" id="KW-1185">Reference proteome</keyword>
<organism evidence="4 5">
    <name type="scientific">Formosa sediminum</name>
    <dbReference type="NCBI Taxonomy" id="2594004"/>
    <lineage>
        <taxon>Bacteria</taxon>
        <taxon>Pseudomonadati</taxon>
        <taxon>Bacteroidota</taxon>
        <taxon>Flavobacteriia</taxon>
        <taxon>Flavobacteriales</taxon>
        <taxon>Flavobacteriaceae</taxon>
        <taxon>Formosa</taxon>
    </lineage>
</organism>
<dbReference type="AlphaFoldDB" id="A0A516GRM4"/>
<protein>
    <submittedName>
        <fullName evidence="4">Outer membrane beta-barrel protein</fullName>
    </submittedName>
</protein>
<keyword evidence="1 2" id="KW-0732">Signal</keyword>
<accession>A0A516GRM4</accession>
<sequence>MKNLLIMLCIILGSQHFSFAQQGSGFGIKGGLNYSSNGNYSSSLGEFIAEPESHTGFHLGVFGKFGSSIYLKFEPTYTQTHSSYNTSDFKTKKVDVPALIGVQLIGPFGIFAGPALQYIIESELDGIAAEARSEDITTGLNFGIAFNFKTIGVDLRYERGLEDYEFDFITNNDLDVVTIDSRPEQLILSVSIQL</sequence>
<feature type="signal peptide" evidence="2">
    <location>
        <begin position="1"/>
        <end position="20"/>
    </location>
</feature>
<evidence type="ECO:0000256" key="2">
    <source>
        <dbReference type="SAM" id="SignalP"/>
    </source>
</evidence>
<dbReference type="OrthoDB" id="1431594at2"/>
<dbReference type="RefSeq" id="WP_143381046.1">
    <property type="nucleotide sequence ID" value="NZ_CP041637.1"/>
</dbReference>
<dbReference type="KEGG" id="fop:FNB79_09270"/>
<dbReference type="Pfam" id="PF13505">
    <property type="entry name" value="OMP_b-brl"/>
    <property type="match status" value="1"/>
</dbReference>
<name>A0A516GRM4_9FLAO</name>